<proteinExistence type="predicted"/>
<gene>
    <name evidence="1" type="ORF">CEXT_52421</name>
</gene>
<organism evidence="1 2">
    <name type="scientific">Caerostris extrusa</name>
    <name type="common">Bark spider</name>
    <name type="synonym">Caerostris bankana</name>
    <dbReference type="NCBI Taxonomy" id="172846"/>
    <lineage>
        <taxon>Eukaryota</taxon>
        <taxon>Metazoa</taxon>
        <taxon>Ecdysozoa</taxon>
        <taxon>Arthropoda</taxon>
        <taxon>Chelicerata</taxon>
        <taxon>Arachnida</taxon>
        <taxon>Araneae</taxon>
        <taxon>Araneomorphae</taxon>
        <taxon>Entelegynae</taxon>
        <taxon>Araneoidea</taxon>
        <taxon>Araneidae</taxon>
        <taxon>Caerostris</taxon>
    </lineage>
</organism>
<comment type="caution">
    <text evidence="1">The sequence shown here is derived from an EMBL/GenBank/DDBJ whole genome shotgun (WGS) entry which is preliminary data.</text>
</comment>
<evidence type="ECO:0008006" key="3">
    <source>
        <dbReference type="Google" id="ProtNLM"/>
    </source>
</evidence>
<evidence type="ECO:0000313" key="1">
    <source>
        <dbReference type="EMBL" id="GIY23534.1"/>
    </source>
</evidence>
<name>A0AAV4RQW7_CAEEX</name>
<reference evidence="1 2" key="1">
    <citation type="submission" date="2021-06" db="EMBL/GenBank/DDBJ databases">
        <title>Caerostris extrusa draft genome.</title>
        <authorList>
            <person name="Kono N."/>
            <person name="Arakawa K."/>
        </authorList>
    </citation>
    <scope>NUCLEOTIDE SEQUENCE [LARGE SCALE GENOMIC DNA]</scope>
</reference>
<protein>
    <recommendedName>
        <fullName evidence="3">Secreted protein</fullName>
    </recommendedName>
</protein>
<evidence type="ECO:0000313" key="2">
    <source>
        <dbReference type="Proteomes" id="UP001054945"/>
    </source>
</evidence>
<dbReference type="Proteomes" id="UP001054945">
    <property type="component" value="Unassembled WGS sequence"/>
</dbReference>
<keyword evidence="2" id="KW-1185">Reference proteome</keyword>
<dbReference type="AlphaFoldDB" id="A0AAV4RQW7"/>
<dbReference type="EMBL" id="BPLR01008285">
    <property type="protein sequence ID" value="GIY23534.1"/>
    <property type="molecule type" value="Genomic_DNA"/>
</dbReference>
<accession>A0AAV4RQW7</accession>
<sequence>MVCLSCGERAYTYVKMHLLSMLVIQCCRTHVADVWRKAICIIKPSSTLHAFMRENCIFLFSVGKPAVNCCNLLNNFVPVHPSQLDRHLQFRSVTSGVTIHHVTDHVRCRPSRQSLFTPRTSFIFPAPDGAL</sequence>